<dbReference type="GO" id="GO:0022857">
    <property type="term" value="F:transmembrane transporter activity"/>
    <property type="evidence" value="ECO:0007669"/>
    <property type="project" value="InterPro"/>
</dbReference>
<feature type="transmembrane region" description="Helical" evidence="8">
    <location>
        <begin position="20"/>
        <end position="40"/>
    </location>
</feature>
<keyword evidence="3" id="KW-1003">Cell membrane</keyword>
<sequence length="137" mass="15071">MGRMRLNDHHGEDDISISLTPLIDVVFILLIFFMLASSFLDWNQITIRGGSNAPAATASNDQQIAILAIRADHSLLLDEVPVGKPDLPGRLEALQRSEKPLRILVQVADGVAMQQTLDLLLMLRQAGVEDYALVDMP</sequence>
<gene>
    <name evidence="9" type="ORF">DFP90_1165</name>
</gene>
<dbReference type="PANTHER" id="PTHR30558:SF3">
    <property type="entry name" value="BIOPOLYMER TRANSPORT PROTEIN EXBD-RELATED"/>
    <property type="match status" value="1"/>
</dbReference>
<dbReference type="PANTHER" id="PTHR30558">
    <property type="entry name" value="EXBD MEMBRANE COMPONENT OF PMF-DRIVEN MACROMOLECULE IMPORT SYSTEM"/>
    <property type="match status" value="1"/>
</dbReference>
<organism evidence="9 10">
    <name type="scientific">Aestuariispira insulae</name>
    <dbReference type="NCBI Taxonomy" id="1461337"/>
    <lineage>
        <taxon>Bacteria</taxon>
        <taxon>Pseudomonadati</taxon>
        <taxon>Pseudomonadota</taxon>
        <taxon>Alphaproteobacteria</taxon>
        <taxon>Rhodospirillales</taxon>
        <taxon>Kiloniellaceae</taxon>
        <taxon>Aestuariispira</taxon>
    </lineage>
</organism>
<evidence type="ECO:0000313" key="9">
    <source>
        <dbReference type="EMBL" id="RED44164.1"/>
    </source>
</evidence>
<dbReference type="InterPro" id="IPR003400">
    <property type="entry name" value="ExbD"/>
</dbReference>
<accession>A0A3D9H3S9</accession>
<dbReference type="OrthoDB" id="5456447at2"/>
<keyword evidence="7" id="KW-0653">Protein transport</keyword>
<evidence type="ECO:0000256" key="8">
    <source>
        <dbReference type="SAM" id="Phobius"/>
    </source>
</evidence>
<evidence type="ECO:0000256" key="3">
    <source>
        <dbReference type="ARBA" id="ARBA00022475"/>
    </source>
</evidence>
<comment type="similarity">
    <text evidence="2 7">Belongs to the ExbD/TolR family.</text>
</comment>
<keyword evidence="4 7" id="KW-0812">Transmembrane</keyword>
<evidence type="ECO:0000256" key="6">
    <source>
        <dbReference type="ARBA" id="ARBA00023136"/>
    </source>
</evidence>
<dbReference type="AlphaFoldDB" id="A0A3D9H3S9"/>
<keyword evidence="5 8" id="KW-1133">Transmembrane helix</keyword>
<keyword evidence="7" id="KW-0813">Transport</keyword>
<comment type="subcellular location">
    <subcellularLocation>
        <location evidence="1">Cell membrane</location>
        <topology evidence="1">Single-pass membrane protein</topology>
    </subcellularLocation>
    <subcellularLocation>
        <location evidence="7">Cell membrane</location>
        <topology evidence="7">Single-pass type II membrane protein</topology>
    </subcellularLocation>
</comment>
<evidence type="ECO:0000256" key="2">
    <source>
        <dbReference type="ARBA" id="ARBA00005811"/>
    </source>
</evidence>
<keyword evidence="6 8" id="KW-0472">Membrane</keyword>
<dbReference type="Pfam" id="PF02472">
    <property type="entry name" value="ExbD"/>
    <property type="match status" value="1"/>
</dbReference>
<keyword evidence="10" id="KW-1185">Reference proteome</keyword>
<evidence type="ECO:0000256" key="1">
    <source>
        <dbReference type="ARBA" id="ARBA00004162"/>
    </source>
</evidence>
<comment type="caution">
    <text evidence="9">The sequence shown here is derived from an EMBL/GenBank/DDBJ whole genome shotgun (WGS) entry which is preliminary data.</text>
</comment>
<name>A0A3D9H3S9_9PROT</name>
<dbReference type="GO" id="GO:0005886">
    <property type="term" value="C:plasma membrane"/>
    <property type="evidence" value="ECO:0007669"/>
    <property type="project" value="UniProtKB-SubCell"/>
</dbReference>
<evidence type="ECO:0000256" key="7">
    <source>
        <dbReference type="RuleBase" id="RU003879"/>
    </source>
</evidence>
<evidence type="ECO:0000256" key="5">
    <source>
        <dbReference type="ARBA" id="ARBA00022989"/>
    </source>
</evidence>
<dbReference type="Proteomes" id="UP000256845">
    <property type="component" value="Unassembled WGS sequence"/>
</dbReference>
<dbReference type="Gene3D" id="3.30.420.270">
    <property type="match status" value="1"/>
</dbReference>
<protein>
    <submittedName>
        <fullName evidence="9">Outer membrane transport energization protein ExbD</fullName>
    </submittedName>
</protein>
<evidence type="ECO:0000313" key="10">
    <source>
        <dbReference type="Proteomes" id="UP000256845"/>
    </source>
</evidence>
<dbReference type="EMBL" id="QRDW01000016">
    <property type="protein sequence ID" value="RED44164.1"/>
    <property type="molecule type" value="Genomic_DNA"/>
</dbReference>
<evidence type="ECO:0000256" key="4">
    <source>
        <dbReference type="ARBA" id="ARBA00022692"/>
    </source>
</evidence>
<proteinExistence type="inferred from homology"/>
<dbReference type="GO" id="GO:0015031">
    <property type="term" value="P:protein transport"/>
    <property type="evidence" value="ECO:0007669"/>
    <property type="project" value="UniProtKB-KW"/>
</dbReference>
<reference evidence="9 10" key="1">
    <citation type="submission" date="2018-07" db="EMBL/GenBank/DDBJ databases">
        <title>Genomic Encyclopedia of Type Strains, Phase III (KMG-III): the genomes of soil and plant-associated and newly described type strains.</title>
        <authorList>
            <person name="Whitman W."/>
        </authorList>
    </citation>
    <scope>NUCLEOTIDE SEQUENCE [LARGE SCALE GENOMIC DNA]</scope>
    <source>
        <strain evidence="9 10">CECT 8488</strain>
    </source>
</reference>